<keyword evidence="5" id="KW-1185">Reference proteome</keyword>
<sequence length="144" mass="15988">MAHPFDAETAVGARPRPRPAPPAATRSDVSETRPANRVELRGRITSEPALRKLSGGQRLVTWRLEVPRCSREQPSVQKTDTVTCVSFSPQVQAVVRGWRLDDLVQVDGALRRRRWRSASGSSVVYEVEARAVARLPTDPPEKPN</sequence>
<dbReference type="GO" id="GO:0003677">
    <property type="term" value="F:DNA binding"/>
    <property type="evidence" value="ECO:0007669"/>
    <property type="project" value="UniProtKB-KW"/>
</dbReference>
<dbReference type="CDD" id="cd04496">
    <property type="entry name" value="SSB_OBF"/>
    <property type="match status" value="1"/>
</dbReference>
<dbReference type="InterPro" id="IPR012340">
    <property type="entry name" value="NA-bd_OB-fold"/>
</dbReference>
<comment type="caution">
    <text evidence="4">The sequence shown here is derived from an EMBL/GenBank/DDBJ whole genome shotgun (WGS) entry which is preliminary data.</text>
</comment>
<dbReference type="Gene3D" id="2.40.50.140">
    <property type="entry name" value="Nucleic acid-binding proteins"/>
    <property type="match status" value="1"/>
</dbReference>
<accession>A0ABU2H027</accession>
<evidence type="ECO:0000313" key="4">
    <source>
        <dbReference type="EMBL" id="MDS1268672.1"/>
    </source>
</evidence>
<keyword evidence="1 2" id="KW-0238">DNA-binding</keyword>
<evidence type="ECO:0000256" key="2">
    <source>
        <dbReference type="PROSITE-ProRule" id="PRU00252"/>
    </source>
</evidence>
<feature type="region of interest" description="Disordered" evidence="3">
    <location>
        <begin position="1"/>
        <end position="39"/>
    </location>
</feature>
<evidence type="ECO:0000256" key="3">
    <source>
        <dbReference type="SAM" id="MobiDB-lite"/>
    </source>
</evidence>
<dbReference type="Pfam" id="PF00436">
    <property type="entry name" value="SSB"/>
    <property type="match status" value="1"/>
</dbReference>
<dbReference type="EMBL" id="JAVLVT010000001">
    <property type="protein sequence ID" value="MDS1268672.1"/>
    <property type="molecule type" value="Genomic_DNA"/>
</dbReference>
<dbReference type="RefSeq" id="WP_310910197.1">
    <property type="nucleotide sequence ID" value="NZ_JAVLVT010000001.1"/>
</dbReference>
<dbReference type="Proteomes" id="UP001250214">
    <property type="component" value="Unassembled WGS sequence"/>
</dbReference>
<reference evidence="5" key="1">
    <citation type="submission" date="2023-07" db="EMBL/GenBank/DDBJ databases">
        <title>Novel species in the genus Lipingzhangella isolated from Sambhar Salt Lake.</title>
        <authorList>
            <person name="Jiya N."/>
            <person name="Kajale S."/>
            <person name="Sharma A."/>
        </authorList>
    </citation>
    <scope>NUCLEOTIDE SEQUENCE [LARGE SCALE GENOMIC DNA]</scope>
    <source>
        <strain evidence="5">LS1_29</strain>
    </source>
</reference>
<evidence type="ECO:0000313" key="5">
    <source>
        <dbReference type="Proteomes" id="UP001250214"/>
    </source>
</evidence>
<protein>
    <submittedName>
        <fullName evidence="4">Single-stranded DNA-binding protein</fullName>
    </submittedName>
</protein>
<dbReference type="SUPFAM" id="SSF50249">
    <property type="entry name" value="Nucleic acid-binding proteins"/>
    <property type="match status" value="1"/>
</dbReference>
<gene>
    <name evidence="4" type="ORF">RIF23_00015</name>
</gene>
<organism evidence="4 5">
    <name type="scientific">Lipingzhangella rawalii</name>
    <dbReference type="NCBI Taxonomy" id="2055835"/>
    <lineage>
        <taxon>Bacteria</taxon>
        <taxon>Bacillati</taxon>
        <taxon>Actinomycetota</taxon>
        <taxon>Actinomycetes</taxon>
        <taxon>Streptosporangiales</taxon>
        <taxon>Nocardiopsidaceae</taxon>
        <taxon>Lipingzhangella</taxon>
    </lineage>
</organism>
<feature type="compositionally biased region" description="Basic and acidic residues" evidence="3">
    <location>
        <begin position="28"/>
        <end position="39"/>
    </location>
</feature>
<dbReference type="PROSITE" id="PS50935">
    <property type="entry name" value="SSB"/>
    <property type="match status" value="1"/>
</dbReference>
<proteinExistence type="predicted"/>
<dbReference type="InterPro" id="IPR000424">
    <property type="entry name" value="Primosome_PriB/ssb"/>
</dbReference>
<evidence type="ECO:0000256" key="1">
    <source>
        <dbReference type="ARBA" id="ARBA00023125"/>
    </source>
</evidence>
<name>A0ABU2H027_9ACTN</name>